<comment type="caution">
    <text evidence="1">The sequence shown here is derived from an EMBL/GenBank/DDBJ whole genome shotgun (WGS) entry which is preliminary data.</text>
</comment>
<protein>
    <submittedName>
        <fullName evidence="1">Uncharacterized protein</fullName>
    </submittedName>
</protein>
<organism evidence="1 2">
    <name type="scientific">Orbilia oligospora</name>
    <name type="common">Nematode-trapping fungus</name>
    <name type="synonym">Arthrobotrys oligospora</name>
    <dbReference type="NCBI Taxonomy" id="2813651"/>
    <lineage>
        <taxon>Eukaryota</taxon>
        <taxon>Fungi</taxon>
        <taxon>Dikarya</taxon>
        <taxon>Ascomycota</taxon>
        <taxon>Pezizomycotina</taxon>
        <taxon>Orbiliomycetes</taxon>
        <taxon>Orbiliales</taxon>
        <taxon>Orbiliaceae</taxon>
        <taxon>Orbilia</taxon>
    </lineage>
</organism>
<gene>
    <name evidence="1" type="ORF">TWF703_010010</name>
</gene>
<dbReference type="AlphaFoldDB" id="A0A7C8JJ43"/>
<evidence type="ECO:0000313" key="1">
    <source>
        <dbReference type="EMBL" id="KAF3127314.1"/>
    </source>
</evidence>
<dbReference type="EMBL" id="WIQZ01000078">
    <property type="protein sequence ID" value="KAF3127314.1"/>
    <property type="molecule type" value="Genomic_DNA"/>
</dbReference>
<name>A0A7C8JJ43_ORBOL</name>
<accession>A0A7C8JJ43</accession>
<reference evidence="1 2" key="1">
    <citation type="submission" date="2019-06" db="EMBL/GenBank/DDBJ databases">
        <authorList>
            <person name="Palmer J.M."/>
        </authorList>
    </citation>
    <scope>NUCLEOTIDE SEQUENCE [LARGE SCALE GENOMIC DNA]</scope>
    <source>
        <strain evidence="1 2">TWF703</strain>
    </source>
</reference>
<proteinExistence type="predicted"/>
<sequence>MIITTHIMSGGVLAGGTALVVEISVDVLEDDVSIDLFGENVLKTEVSVDALEEGEPFVEVLADGMVVDEETFDEEVMKELRASFLVALVDT</sequence>
<evidence type="ECO:0000313" key="2">
    <source>
        <dbReference type="Proteomes" id="UP000480548"/>
    </source>
</evidence>
<dbReference type="Proteomes" id="UP000480548">
    <property type="component" value="Unassembled WGS sequence"/>
</dbReference>